<dbReference type="GeneID" id="6165526"/>
<dbReference type="AlphaFoldDB" id="B1YAC3"/>
<keyword evidence="2" id="KW-1185">Reference proteome</keyword>
<dbReference type="KEGG" id="tne:Tneu_1650"/>
<accession>B1YAC3</accession>
<evidence type="ECO:0000313" key="2">
    <source>
        <dbReference type="Proteomes" id="UP000001694"/>
    </source>
</evidence>
<dbReference type="EMBL" id="CP001014">
    <property type="protein sequence ID" value="ACB40572.1"/>
    <property type="molecule type" value="Genomic_DNA"/>
</dbReference>
<evidence type="ECO:0000313" key="1">
    <source>
        <dbReference type="EMBL" id="ACB40572.1"/>
    </source>
</evidence>
<dbReference type="OrthoDB" id="27956at2157"/>
<dbReference type="eggNOG" id="arCOG05662">
    <property type="taxonomic scope" value="Archaea"/>
</dbReference>
<name>B1YAC3_PYRNV</name>
<protein>
    <submittedName>
        <fullName evidence="1">Uncharacterized protein</fullName>
    </submittedName>
</protein>
<proteinExistence type="predicted"/>
<sequence length="78" mass="8614">MIVKVVKIRDVAIIKLDAAPCADVFIFRAEGRELEICGSSYVLDGEIEEFRRGLLLLGGVPYFVECDMGRCVAARAHV</sequence>
<dbReference type="HOGENOM" id="CLU_2613772_0_0_2"/>
<gene>
    <name evidence="1" type="ordered locus">Tneu_1650</name>
</gene>
<dbReference type="RefSeq" id="WP_012350991.1">
    <property type="nucleotide sequence ID" value="NC_010525.1"/>
</dbReference>
<reference evidence="1" key="1">
    <citation type="submission" date="2008-03" db="EMBL/GenBank/DDBJ databases">
        <title>Complete sequence of Thermoproteus neutrophilus V24Sta.</title>
        <authorList>
            <consortium name="US DOE Joint Genome Institute"/>
            <person name="Copeland A."/>
            <person name="Lucas S."/>
            <person name="Lapidus A."/>
            <person name="Glavina del Rio T."/>
            <person name="Dalin E."/>
            <person name="Tice H."/>
            <person name="Bruce D."/>
            <person name="Goodwin L."/>
            <person name="Pitluck S."/>
            <person name="Sims D."/>
            <person name="Brettin T."/>
            <person name="Detter J.C."/>
            <person name="Han C."/>
            <person name="Kuske C.R."/>
            <person name="Schmutz J."/>
            <person name="Larimer F."/>
            <person name="Land M."/>
            <person name="Hauser L."/>
            <person name="Kyrpides N."/>
            <person name="Mikhailova N."/>
            <person name="Biddle J.F."/>
            <person name="Zhang Z."/>
            <person name="Fitz-Gibbon S.T."/>
            <person name="Lowe T.M."/>
            <person name="Saltikov C."/>
            <person name="House C.H."/>
            <person name="Richardson P."/>
        </authorList>
    </citation>
    <scope>NUCLEOTIDE SEQUENCE [LARGE SCALE GENOMIC DNA]</scope>
    <source>
        <strain evidence="1">V24Sta</strain>
    </source>
</reference>
<dbReference type="STRING" id="444157.Tneu_1650"/>
<organism evidence="1 2">
    <name type="scientific">Pyrobaculum neutrophilum (strain DSM 2338 / JCM 9278 / NBRC 100436 / V24Sta)</name>
    <name type="common">Thermoproteus neutrophilus</name>
    <dbReference type="NCBI Taxonomy" id="444157"/>
    <lineage>
        <taxon>Archaea</taxon>
        <taxon>Thermoproteota</taxon>
        <taxon>Thermoprotei</taxon>
        <taxon>Thermoproteales</taxon>
        <taxon>Thermoproteaceae</taxon>
        <taxon>Pyrobaculum</taxon>
    </lineage>
</organism>
<dbReference type="Proteomes" id="UP000001694">
    <property type="component" value="Chromosome"/>
</dbReference>